<reference evidence="2 3" key="1">
    <citation type="submission" date="2024-01" db="EMBL/GenBank/DDBJ databases">
        <title>Complete genome of Cladobotryum mycophilum ATHUM6906.</title>
        <authorList>
            <person name="Christinaki A.C."/>
            <person name="Myridakis A.I."/>
            <person name="Kouvelis V.N."/>
        </authorList>
    </citation>
    <scope>NUCLEOTIDE SEQUENCE [LARGE SCALE GENOMIC DNA]</scope>
    <source>
        <strain evidence="2 3">ATHUM6906</strain>
    </source>
</reference>
<keyword evidence="3" id="KW-1185">Reference proteome</keyword>
<dbReference type="Pfam" id="PF00583">
    <property type="entry name" value="Acetyltransf_1"/>
    <property type="match status" value="1"/>
</dbReference>
<organism evidence="2 3">
    <name type="scientific">Cladobotryum mycophilum</name>
    <dbReference type="NCBI Taxonomy" id="491253"/>
    <lineage>
        <taxon>Eukaryota</taxon>
        <taxon>Fungi</taxon>
        <taxon>Dikarya</taxon>
        <taxon>Ascomycota</taxon>
        <taxon>Pezizomycotina</taxon>
        <taxon>Sordariomycetes</taxon>
        <taxon>Hypocreomycetidae</taxon>
        <taxon>Hypocreales</taxon>
        <taxon>Hypocreaceae</taxon>
        <taxon>Cladobotryum</taxon>
    </lineage>
</organism>
<evidence type="ECO:0000313" key="2">
    <source>
        <dbReference type="EMBL" id="KAK5995757.1"/>
    </source>
</evidence>
<gene>
    <name evidence="2" type="ORF">PT974_04175</name>
</gene>
<dbReference type="CDD" id="cd04301">
    <property type="entry name" value="NAT_SF"/>
    <property type="match status" value="1"/>
</dbReference>
<dbReference type="InterPro" id="IPR000182">
    <property type="entry name" value="GNAT_dom"/>
</dbReference>
<dbReference type="SUPFAM" id="SSF55729">
    <property type="entry name" value="Acyl-CoA N-acyltransferases (Nat)"/>
    <property type="match status" value="1"/>
</dbReference>
<evidence type="ECO:0000313" key="3">
    <source>
        <dbReference type="Proteomes" id="UP001338125"/>
    </source>
</evidence>
<dbReference type="PROSITE" id="PS51186">
    <property type="entry name" value="GNAT"/>
    <property type="match status" value="1"/>
</dbReference>
<accession>A0ABR0SUB0</accession>
<name>A0ABR0SUB0_9HYPO</name>
<sequence length="212" mass="23098">MAASALTTNPAAVPQAPSSPALTINFPAATTADDALLVSAIVRLVNLVFVEAEAGIWRDGFNRTTETEVVELIRQGQLALGYLNIEPSSAPIDGYLTPHGLLVGGICIKRTSPTLGSFNMLALDKRYQGTGLGRELVLFAERHCRELGCSTMALDLLVPTTYAHPLKTRMQAWYLRLGYEIMKLGSFAEDYPELAPLLAGPVEFRFFEKKLV</sequence>
<dbReference type="InterPro" id="IPR016181">
    <property type="entry name" value="Acyl_CoA_acyltransferase"/>
</dbReference>
<dbReference type="Gene3D" id="3.40.630.30">
    <property type="match status" value="1"/>
</dbReference>
<feature type="domain" description="N-acetyltransferase" evidence="1">
    <location>
        <begin position="40"/>
        <end position="203"/>
    </location>
</feature>
<comment type="caution">
    <text evidence="2">The sequence shown here is derived from an EMBL/GenBank/DDBJ whole genome shotgun (WGS) entry which is preliminary data.</text>
</comment>
<protein>
    <recommendedName>
        <fullName evidence="1">N-acetyltransferase domain-containing protein</fullName>
    </recommendedName>
</protein>
<proteinExistence type="predicted"/>
<evidence type="ECO:0000259" key="1">
    <source>
        <dbReference type="PROSITE" id="PS51186"/>
    </source>
</evidence>
<dbReference type="Proteomes" id="UP001338125">
    <property type="component" value="Unassembled WGS sequence"/>
</dbReference>
<dbReference type="EMBL" id="JAVFKD010000004">
    <property type="protein sequence ID" value="KAK5995757.1"/>
    <property type="molecule type" value="Genomic_DNA"/>
</dbReference>